<organism evidence="8 9">
    <name type="scientific">Clostridium neuense</name>
    <dbReference type="NCBI Taxonomy" id="1728934"/>
    <lineage>
        <taxon>Bacteria</taxon>
        <taxon>Bacillati</taxon>
        <taxon>Bacillota</taxon>
        <taxon>Clostridia</taxon>
        <taxon>Eubacteriales</taxon>
        <taxon>Clostridiaceae</taxon>
        <taxon>Clostridium</taxon>
    </lineage>
</organism>
<comment type="function">
    <text evidence="5">Responsible for synthesis of pseudouridine from uracil-55 in the psi GC loop of transfer RNAs.</text>
</comment>
<evidence type="ECO:0000256" key="1">
    <source>
        <dbReference type="ARBA" id="ARBA00000385"/>
    </source>
</evidence>
<dbReference type="RefSeq" id="WP_406786518.1">
    <property type="nucleotide sequence ID" value="NZ_JBJIAA010000004.1"/>
</dbReference>
<keyword evidence="9" id="KW-1185">Reference proteome</keyword>
<comment type="catalytic activity">
    <reaction evidence="1 5">
        <text>uridine(55) in tRNA = pseudouridine(55) in tRNA</text>
        <dbReference type="Rhea" id="RHEA:42532"/>
        <dbReference type="Rhea" id="RHEA-COMP:10101"/>
        <dbReference type="Rhea" id="RHEA-COMP:10102"/>
        <dbReference type="ChEBI" id="CHEBI:65314"/>
        <dbReference type="ChEBI" id="CHEBI:65315"/>
        <dbReference type="EC" id="5.4.99.25"/>
    </reaction>
</comment>
<dbReference type="CDD" id="cd02573">
    <property type="entry name" value="PseudoU_synth_EcTruB"/>
    <property type="match status" value="1"/>
</dbReference>
<dbReference type="InterPro" id="IPR020103">
    <property type="entry name" value="PsdUridine_synth_cat_dom_sf"/>
</dbReference>
<dbReference type="HAMAP" id="MF_01080">
    <property type="entry name" value="TruB_bact"/>
    <property type="match status" value="1"/>
</dbReference>
<dbReference type="Pfam" id="PF16198">
    <property type="entry name" value="TruB_C_2"/>
    <property type="match status" value="1"/>
</dbReference>
<accession>A0ABW8TDP7</accession>
<evidence type="ECO:0000256" key="4">
    <source>
        <dbReference type="ARBA" id="ARBA00023235"/>
    </source>
</evidence>
<dbReference type="SUPFAM" id="SSF55120">
    <property type="entry name" value="Pseudouridine synthase"/>
    <property type="match status" value="1"/>
</dbReference>
<protein>
    <recommendedName>
        <fullName evidence="5">tRNA pseudouridine synthase B</fullName>
        <ecNumber evidence="5">5.4.99.25</ecNumber>
    </recommendedName>
    <alternativeName>
        <fullName evidence="5">tRNA pseudouridine(55) synthase</fullName>
        <shortName evidence="5">Psi55 synthase</shortName>
    </alternativeName>
    <alternativeName>
        <fullName evidence="5">tRNA pseudouridylate synthase</fullName>
    </alternativeName>
    <alternativeName>
        <fullName evidence="5">tRNA-uridine isomerase</fullName>
    </alternativeName>
</protein>
<feature type="active site" description="Nucleophile" evidence="5">
    <location>
        <position position="38"/>
    </location>
</feature>
<comment type="similarity">
    <text evidence="2 5">Belongs to the pseudouridine synthase TruB family. Type 1 subfamily.</text>
</comment>
<dbReference type="EMBL" id="JBJIAA010000004">
    <property type="protein sequence ID" value="MFL0249848.1"/>
    <property type="molecule type" value="Genomic_DNA"/>
</dbReference>
<dbReference type="PANTHER" id="PTHR13767">
    <property type="entry name" value="TRNA-PSEUDOURIDINE SYNTHASE"/>
    <property type="match status" value="1"/>
</dbReference>
<feature type="domain" description="Pseudouridine synthase II N-terminal" evidence="6">
    <location>
        <begin position="23"/>
        <end position="170"/>
    </location>
</feature>
<comment type="caution">
    <text evidence="8">The sequence shown here is derived from an EMBL/GenBank/DDBJ whole genome shotgun (WGS) entry which is preliminary data.</text>
</comment>
<dbReference type="GO" id="GO:0160148">
    <property type="term" value="F:tRNA pseudouridine(55) synthase activity"/>
    <property type="evidence" value="ECO:0007669"/>
    <property type="project" value="UniProtKB-EC"/>
</dbReference>
<dbReference type="InterPro" id="IPR002501">
    <property type="entry name" value="PsdUridine_synth_N"/>
</dbReference>
<keyword evidence="4 5" id="KW-0413">Isomerase</keyword>
<evidence type="ECO:0000313" key="9">
    <source>
        <dbReference type="Proteomes" id="UP001623592"/>
    </source>
</evidence>
<feature type="domain" description="tRNA pseudouridylate synthase B C-terminal" evidence="7">
    <location>
        <begin position="171"/>
        <end position="214"/>
    </location>
</feature>
<sequence>MNGVINLYKPSGITSFEAVSKIKKISGEKKVGHTGTLDPLASGVLPICIGKATKIVDYIMQGEKTYKVKMKLGEKTDTYDKEGKVISEADVLCDLNEVTDAIMSFRGEIMQIPPMYSALKVNGKRLYELARMGVEVERKARKINIYDIHIQGIDMPFVTFTVRCSKGTYIRSLCFDIGEKLGCGAVMYELERCASSIFTVDSSIKLEELTKENFSQKITPIDECLCGYPLVRLDEKFEKLLINGVAIKDKRALDNIDCDKVYRVHNQRDELVGLASLTHNGFKILKLLT</sequence>
<dbReference type="InterPro" id="IPR014780">
    <property type="entry name" value="tRNA_psdUridine_synth_TruB"/>
</dbReference>
<dbReference type="Pfam" id="PF01509">
    <property type="entry name" value="TruB_N"/>
    <property type="match status" value="1"/>
</dbReference>
<dbReference type="NCBIfam" id="TIGR00431">
    <property type="entry name" value="TruB"/>
    <property type="match status" value="1"/>
</dbReference>
<evidence type="ECO:0000313" key="8">
    <source>
        <dbReference type="EMBL" id="MFL0249848.1"/>
    </source>
</evidence>
<evidence type="ECO:0000256" key="2">
    <source>
        <dbReference type="ARBA" id="ARBA00005642"/>
    </source>
</evidence>
<name>A0ABW8TDP7_9CLOT</name>
<evidence type="ECO:0000259" key="6">
    <source>
        <dbReference type="Pfam" id="PF01509"/>
    </source>
</evidence>
<reference evidence="8 9" key="1">
    <citation type="submission" date="2024-11" db="EMBL/GenBank/DDBJ databases">
        <authorList>
            <person name="Heng Y.C."/>
            <person name="Lim A.C.H."/>
            <person name="Lee J.K.Y."/>
            <person name="Kittelmann S."/>
        </authorList>
    </citation>
    <scope>NUCLEOTIDE SEQUENCE [LARGE SCALE GENOMIC DNA]</scope>
    <source>
        <strain evidence="8 9">WILCCON 0114</strain>
    </source>
</reference>
<dbReference type="Proteomes" id="UP001623592">
    <property type="component" value="Unassembled WGS sequence"/>
</dbReference>
<dbReference type="InterPro" id="IPR032819">
    <property type="entry name" value="TruB_C"/>
</dbReference>
<keyword evidence="3 5" id="KW-0819">tRNA processing</keyword>
<evidence type="ECO:0000256" key="5">
    <source>
        <dbReference type="HAMAP-Rule" id="MF_01080"/>
    </source>
</evidence>
<gene>
    <name evidence="5 8" type="primary">truB</name>
    <name evidence="8" type="ORF">ACJDT4_05390</name>
</gene>
<dbReference type="PANTHER" id="PTHR13767:SF2">
    <property type="entry name" value="PSEUDOURIDYLATE SYNTHASE TRUB1"/>
    <property type="match status" value="1"/>
</dbReference>
<evidence type="ECO:0000259" key="7">
    <source>
        <dbReference type="Pfam" id="PF16198"/>
    </source>
</evidence>
<proteinExistence type="inferred from homology"/>
<evidence type="ECO:0000256" key="3">
    <source>
        <dbReference type="ARBA" id="ARBA00022694"/>
    </source>
</evidence>
<dbReference type="Gene3D" id="3.30.2350.10">
    <property type="entry name" value="Pseudouridine synthase"/>
    <property type="match status" value="1"/>
</dbReference>
<dbReference type="EC" id="5.4.99.25" evidence="5"/>